<reference evidence="6" key="1">
    <citation type="submission" date="2016-10" db="EMBL/GenBank/DDBJ databases">
        <authorList>
            <person name="Varghese N."/>
            <person name="Submissions S."/>
        </authorList>
    </citation>
    <scope>NUCLEOTIDE SEQUENCE [LARGE SCALE GENOMIC DNA]</scope>
    <source>
        <strain evidence="6">DSM 43163</strain>
    </source>
</reference>
<dbReference type="Pfam" id="PF03060">
    <property type="entry name" value="NMO"/>
    <property type="match status" value="1"/>
</dbReference>
<evidence type="ECO:0000256" key="4">
    <source>
        <dbReference type="SAM" id="MobiDB-lite"/>
    </source>
</evidence>
<sequence>MTQQASTADPASGGTRPEGARHPALRTRATELFGVEYPIVQTGMGYVSDAGLTAATANAGGLGILSAGLLSYEELAQAIDTVQSLTDRPFGVNIRADQPDVVKRVDLLIRRKVKVASFALAPREDLIKRCKDGGLVVMPSTGARRHVEKVAAWGADAVIVQGGEGGGHTGQIPTSLLLPQARDAADIVVLGAGGFFDGRGLVAALAYGADGIAMGTRFLLTSDSPVAQAVKEEYLTKSVDDTVLTRQIDGVPQRVVRGRTIDQLERGSALGRLLRAVRNAVAFQKMSGTPWSDIVREGLAMKKRHDLSWSQVVMAANAPMLYRTALLDGRPDIGVMATGQVVGLIDDLPSCRELISRIVAEATEILERLEHGGR</sequence>
<protein>
    <submittedName>
        <fullName evidence="5">NAD(P)H-dependent flavin oxidoreductase YrpB, nitropropane dioxygenase family</fullName>
    </submittedName>
</protein>
<dbReference type="Gene3D" id="3.20.20.70">
    <property type="entry name" value="Aldolase class I"/>
    <property type="match status" value="1"/>
</dbReference>
<dbReference type="PANTHER" id="PTHR32332">
    <property type="entry name" value="2-NITROPROPANE DIOXYGENASE"/>
    <property type="match status" value="1"/>
</dbReference>
<dbReference type="InterPro" id="IPR013785">
    <property type="entry name" value="Aldolase_TIM"/>
</dbReference>
<evidence type="ECO:0000256" key="1">
    <source>
        <dbReference type="ARBA" id="ARBA00022630"/>
    </source>
</evidence>
<accession>A0A1H6E8Y2</accession>
<feature type="region of interest" description="Disordered" evidence="4">
    <location>
        <begin position="1"/>
        <end position="23"/>
    </location>
</feature>
<keyword evidence="2" id="KW-0288">FMN</keyword>
<proteinExistence type="predicted"/>
<evidence type="ECO:0000313" key="6">
    <source>
        <dbReference type="Proteomes" id="UP000236723"/>
    </source>
</evidence>
<dbReference type="GO" id="GO:0018580">
    <property type="term" value="F:nitronate monooxygenase activity"/>
    <property type="evidence" value="ECO:0007669"/>
    <property type="project" value="InterPro"/>
</dbReference>
<name>A0A1H6E8Y2_9ACTN</name>
<keyword evidence="5" id="KW-0223">Dioxygenase</keyword>
<dbReference type="AlphaFoldDB" id="A0A1H6E8Y2"/>
<keyword evidence="1" id="KW-0285">Flavoprotein</keyword>
<dbReference type="CDD" id="cd04730">
    <property type="entry name" value="NPD_like"/>
    <property type="match status" value="1"/>
</dbReference>
<organism evidence="5 6">
    <name type="scientific">Thermomonospora echinospora</name>
    <dbReference type="NCBI Taxonomy" id="1992"/>
    <lineage>
        <taxon>Bacteria</taxon>
        <taxon>Bacillati</taxon>
        <taxon>Actinomycetota</taxon>
        <taxon>Actinomycetes</taxon>
        <taxon>Streptosporangiales</taxon>
        <taxon>Thermomonosporaceae</taxon>
        <taxon>Thermomonospora</taxon>
    </lineage>
</organism>
<dbReference type="SUPFAM" id="SSF51412">
    <property type="entry name" value="Inosine monophosphate dehydrogenase (IMPDH)"/>
    <property type="match status" value="1"/>
</dbReference>
<gene>
    <name evidence="5" type="ORF">SAMN04489712_14021</name>
</gene>
<dbReference type="InterPro" id="IPR004136">
    <property type="entry name" value="NMO"/>
</dbReference>
<dbReference type="GO" id="GO:0051213">
    <property type="term" value="F:dioxygenase activity"/>
    <property type="evidence" value="ECO:0007669"/>
    <property type="project" value="UniProtKB-KW"/>
</dbReference>
<evidence type="ECO:0000313" key="5">
    <source>
        <dbReference type="EMBL" id="SEG93721.1"/>
    </source>
</evidence>
<dbReference type="OrthoDB" id="9778912at2"/>
<dbReference type="PANTHER" id="PTHR32332:SF20">
    <property type="entry name" value="2-NITROPROPANE DIOXYGENASE-LIKE PROTEIN"/>
    <property type="match status" value="1"/>
</dbReference>
<evidence type="ECO:0000256" key="2">
    <source>
        <dbReference type="ARBA" id="ARBA00022643"/>
    </source>
</evidence>
<keyword evidence="3" id="KW-0560">Oxidoreductase</keyword>
<dbReference type="RefSeq" id="WP_103944689.1">
    <property type="nucleotide sequence ID" value="NZ_FNVO01000040.1"/>
</dbReference>
<dbReference type="EMBL" id="FNVO01000040">
    <property type="protein sequence ID" value="SEG93721.1"/>
    <property type="molecule type" value="Genomic_DNA"/>
</dbReference>
<dbReference type="Proteomes" id="UP000236723">
    <property type="component" value="Unassembled WGS sequence"/>
</dbReference>
<keyword evidence="6" id="KW-1185">Reference proteome</keyword>
<evidence type="ECO:0000256" key="3">
    <source>
        <dbReference type="ARBA" id="ARBA00023002"/>
    </source>
</evidence>